<accession>A0A4Z2GI18</accession>
<protein>
    <submittedName>
        <fullName evidence="1">Uncharacterized protein</fullName>
    </submittedName>
</protein>
<dbReference type="Proteomes" id="UP000314294">
    <property type="component" value="Unassembled WGS sequence"/>
</dbReference>
<dbReference type="AlphaFoldDB" id="A0A4Z2GI18"/>
<evidence type="ECO:0000313" key="1">
    <source>
        <dbReference type="EMBL" id="TNN53086.1"/>
    </source>
</evidence>
<proteinExistence type="predicted"/>
<name>A0A4Z2GI18_9TELE</name>
<keyword evidence="2" id="KW-1185">Reference proteome</keyword>
<gene>
    <name evidence="1" type="ORF">EYF80_036721</name>
</gene>
<reference evidence="1 2" key="1">
    <citation type="submission" date="2019-03" db="EMBL/GenBank/DDBJ databases">
        <title>First draft genome of Liparis tanakae, snailfish: a comprehensive survey of snailfish specific genes.</title>
        <authorList>
            <person name="Kim W."/>
            <person name="Song I."/>
            <person name="Jeong J.-H."/>
            <person name="Kim D."/>
            <person name="Kim S."/>
            <person name="Ryu S."/>
            <person name="Song J.Y."/>
            <person name="Lee S.K."/>
        </authorList>
    </citation>
    <scope>NUCLEOTIDE SEQUENCE [LARGE SCALE GENOMIC DNA]</scope>
    <source>
        <tissue evidence="1">Muscle</tissue>
    </source>
</reference>
<organism evidence="1 2">
    <name type="scientific">Liparis tanakae</name>
    <name type="common">Tanaka's snailfish</name>
    <dbReference type="NCBI Taxonomy" id="230148"/>
    <lineage>
        <taxon>Eukaryota</taxon>
        <taxon>Metazoa</taxon>
        <taxon>Chordata</taxon>
        <taxon>Craniata</taxon>
        <taxon>Vertebrata</taxon>
        <taxon>Euteleostomi</taxon>
        <taxon>Actinopterygii</taxon>
        <taxon>Neopterygii</taxon>
        <taxon>Teleostei</taxon>
        <taxon>Neoteleostei</taxon>
        <taxon>Acanthomorphata</taxon>
        <taxon>Eupercaria</taxon>
        <taxon>Perciformes</taxon>
        <taxon>Cottioidei</taxon>
        <taxon>Cottales</taxon>
        <taxon>Liparidae</taxon>
        <taxon>Liparis</taxon>
    </lineage>
</organism>
<evidence type="ECO:0000313" key="2">
    <source>
        <dbReference type="Proteomes" id="UP000314294"/>
    </source>
</evidence>
<comment type="caution">
    <text evidence="1">The sequence shown here is derived from an EMBL/GenBank/DDBJ whole genome shotgun (WGS) entry which is preliminary data.</text>
</comment>
<sequence>MDVQEPEGILFKKLYPGEEHHSAPCGLVEVGELSTQRRELWETFSATPMGLRGLWDFNLTPKGLLFVWDFHRYRALAGALRAKDPHPHAHLDDQPHLAQTSGVPPFAVFVSVHKSSLVCGSIRPLLNTEPWGSSVAVAPSHCPRLRSSSPRCCRDTDQGRQHLNRKINDLNPPERTVNLTRWV</sequence>
<dbReference type="EMBL" id="SRLO01000527">
    <property type="protein sequence ID" value="TNN53086.1"/>
    <property type="molecule type" value="Genomic_DNA"/>
</dbReference>